<feature type="compositionally biased region" description="Pro residues" evidence="5">
    <location>
        <begin position="756"/>
        <end position="771"/>
    </location>
</feature>
<dbReference type="PANTHER" id="PTHR40787:SF3">
    <property type="entry name" value="PROTEIN TRANSPORT PROTEIN SEC39"/>
    <property type="match status" value="1"/>
</dbReference>
<dbReference type="OrthoDB" id="3434013at2759"/>
<feature type="compositionally biased region" description="Basic residues" evidence="5">
    <location>
        <begin position="772"/>
        <end position="792"/>
    </location>
</feature>
<dbReference type="InterPro" id="IPR013244">
    <property type="entry name" value="Sec39_domain"/>
</dbReference>
<evidence type="ECO:0000256" key="1">
    <source>
        <dbReference type="ARBA" id="ARBA00004240"/>
    </source>
</evidence>
<dbReference type="PANTHER" id="PTHR40787">
    <property type="entry name" value="SECRETED PROTEIN"/>
    <property type="match status" value="1"/>
</dbReference>
<dbReference type="EMBL" id="RIBY02001445">
    <property type="protein sequence ID" value="KAH9828854.1"/>
    <property type="molecule type" value="Genomic_DNA"/>
</dbReference>
<reference evidence="8 9" key="1">
    <citation type="journal article" date="2018" name="IMA Fungus">
        <title>IMA Genome-F 10: Nine draft genome sequences of Claviceps purpurea s.lat., including C. arundinis, C. humidiphila, and C. cf. spartinae, pseudomolecules for the pitch canker pathogen Fusarium circinatum, draft genome of Davidsoniella eucalypti, Grosmannia galeiformis, Quambalaria eucalypti, and Teratosphaeria destructans.</title>
        <authorList>
            <person name="Wingfield B.D."/>
            <person name="Liu M."/>
            <person name="Nguyen H.D."/>
            <person name="Lane F.A."/>
            <person name="Morgan S.W."/>
            <person name="De Vos L."/>
            <person name="Wilken P.M."/>
            <person name="Duong T.A."/>
            <person name="Aylward J."/>
            <person name="Coetzee M.P."/>
            <person name="Dadej K."/>
            <person name="De Beer Z.W."/>
            <person name="Findlay W."/>
            <person name="Havenga M."/>
            <person name="Kolarik M."/>
            <person name="Menzies J.G."/>
            <person name="Naidoo K."/>
            <person name="Pochopski O."/>
            <person name="Shoukouhi P."/>
            <person name="Santana Q.C."/>
            <person name="Seifert K.A."/>
            <person name="Soal N."/>
            <person name="Steenkamp E.T."/>
            <person name="Tatham C.T."/>
            <person name="van der Nest M.A."/>
            <person name="Wingfield M.J."/>
        </authorList>
    </citation>
    <scope>NUCLEOTIDE SEQUENCE [LARGE SCALE GENOMIC DNA]</scope>
    <source>
        <strain evidence="8">CMW44962</strain>
    </source>
</reference>
<feature type="compositionally biased region" description="Basic and acidic residues" evidence="5">
    <location>
        <begin position="705"/>
        <end position="719"/>
    </location>
</feature>
<dbReference type="Pfam" id="PF08314">
    <property type="entry name" value="Sec39"/>
    <property type="match status" value="2"/>
</dbReference>
<dbReference type="AlphaFoldDB" id="A0A9W7SU07"/>
<sequence>MSALPTIKSLTPSQCLLLTVHLAAAADIPSLYSFTPARSDVLDPDLVLRILLTYLPESTDPPVYLGYVEAVASRLYLDYERPEHDVDVTCVAGKSGGSGEREARKEETGMLALIPRLVEPFLGRSEGLRTWFVACVLPVVRLEGEYYAPSPVGEEVQLRDLETVQGRRGVDLLLSKVERGLEPLGSEESERSVSGRERGGVIARDVKGLVGPWMYGHSERKRRKLGHDESDREEGVDGLARHVRKISLSGVASDDKTGHDWEALYAWLVQHARTQFDMVTQCIEGWDGPADVDLGGYGAAGDAGGYLDDELQRKLERQYAQAAFAACYAVQADTEATVRGAHAILARLAELLEFIPPPDLATSVDALPRIERHATRLDESRTTRDLSPEALLEPEHPLTTPRMETYMLLQMIVYSAYQLSGLGHPMSLVNVAKLQFYANADEQLDVLRKILRSLAVSGAKRDETQWSSDRAKLMWLWNWGIDQEDEAVDEGPGVLGKIPREVFEEEMLRVFVETACVLRDLFDVAAEDVNPAANTDSLGGVDEEQLSFPFVASDDDGYGLPIRLYLKGDEGDRRLKHVKVEEVVLGKAMEAYDGASNANRTRGGVRKAADILAAFQPYFRDSVRFRQANALIAATHSLSFYSLRLQHGVPFQPVSIRVSHDPVGLVDKVLEQNARSYTKLDDLISIARNLVGAGLQKTSHEDDEGTRPEDGERAKQEAERRVTFMAVEAALREDDFETAYSYIVNRLTPSGADIPTPSPNPQEDPQPPPPHRLAHRHLRAPPPRRRRHLLAR</sequence>
<gene>
    <name evidence="8" type="ORF">Tdes44962_MAKER02282</name>
</gene>
<feature type="chain" id="PRO_5040779572" evidence="6">
    <location>
        <begin position="26"/>
        <end position="792"/>
    </location>
</feature>
<evidence type="ECO:0000313" key="9">
    <source>
        <dbReference type="Proteomes" id="UP001138500"/>
    </source>
</evidence>
<feature type="region of interest" description="Disordered" evidence="5">
    <location>
        <begin position="695"/>
        <end position="719"/>
    </location>
</feature>
<name>A0A9W7SU07_9PEZI</name>
<proteinExistence type="predicted"/>
<comment type="caution">
    <text evidence="8">The sequence shown here is derived from an EMBL/GenBank/DDBJ whole genome shotgun (WGS) entry which is preliminary data.</text>
</comment>
<dbReference type="GO" id="GO:0006890">
    <property type="term" value="P:retrograde vesicle-mediated transport, Golgi to endoplasmic reticulum"/>
    <property type="evidence" value="ECO:0007669"/>
    <property type="project" value="InterPro"/>
</dbReference>
<dbReference type="Proteomes" id="UP001138500">
    <property type="component" value="Unassembled WGS sequence"/>
</dbReference>
<comment type="subcellular location">
    <subcellularLocation>
        <location evidence="1">Endoplasmic reticulum</location>
    </subcellularLocation>
</comment>
<dbReference type="GO" id="GO:0015031">
    <property type="term" value="P:protein transport"/>
    <property type="evidence" value="ECO:0007669"/>
    <property type="project" value="UniProtKB-KW"/>
</dbReference>
<keyword evidence="6" id="KW-0732">Signal</keyword>
<feature type="region of interest" description="Disordered" evidence="5">
    <location>
        <begin position="748"/>
        <end position="792"/>
    </location>
</feature>
<evidence type="ECO:0000256" key="3">
    <source>
        <dbReference type="ARBA" id="ARBA00022824"/>
    </source>
</evidence>
<keyword evidence="4" id="KW-0653">Protein transport</keyword>
<keyword evidence="3" id="KW-0256">Endoplasmic reticulum</keyword>
<feature type="domain" description="Sec39" evidence="7">
    <location>
        <begin position="16"/>
        <end position="92"/>
    </location>
</feature>
<feature type="signal peptide" evidence="6">
    <location>
        <begin position="1"/>
        <end position="25"/>
    </location>
</feature>
<protein>
    <submittedName>
        <fullName evidence="8">Secretory pathway protein Sec39</fullName>
    </submittedName>
</protein>
<evidence type="ECO:0000256" key="6">
    <source>
        <dbReference type="SAM" id="SignalP"/>
    </source>
</evidence>
<dbReference type="GO" id="GO:0005783">
    <property type="term" value="C:endoplasmic reticulum"/>
    <property type="evidence" value="ECO:0007669"/>
    <property type="project" value="UniProtKB-SubCell"/>
</dbReference>
<evidence type="ECO:0000313" key="8">
    <source>
        <dbReference type="EMBL" id="KAH9828854.1"/>
    </source>
</evidence>
<evidence type="ECO:0000256" key="4">
    <source>
        <dbReference type="ARBA" id="ARBA00022927"/>
    </source>
</evidence>
<feature type="non-terminal residue" evidence="8">
    <location>
        <position position="792"/>
    </location>
</feature>
<keyword evidence="2" id="KW-0813">Transport</keyword>
<evidence type="ECO:0000259" key="7">
    <source>
        <dbReference type="Pfam" id="PF08314"/>
    </source>
</evidence>
<keyword evidence="9" id="KW-1185">Reference proteome</keyword>
<evidence type="ECO:0000256" key="5">
    <source>
        <dbReference type="SAM" id="MobiDB-lite"/>
    </source>
</evidence>
<organism evidence="8 9">
    <name type="scientific">Teratosphaeria destructans</name>
    <dbReference type="NCBI Taxonomy" id="418781"/>
    <lineage>
        <taxon>Eukaryota</taxon>
        <taxon>Fungi</taxon>
        <taxon>Dikarya</taxon>
        <taxon>Ascomycota</taxon>
        <taxon>Pezizomycotina</taxon>
        <taxon>Dothideomycetes</taxon>
        <taxon>Dothideomycetidae</taxon>
        <taxon>Mycosphaerellales</taxon>
        <taxon>Teratosphaeriaceae</taxon>
        <taxon>Teratosphaeria</taxon>
    </lineage>
</organism>
<reference evidence="8 9" key="2">
    <citation type="journal article" date="2021" name="Curr. Genet.">
        <title>Genetic response to nitrogen starvation in the aggressive Eucalyptus foliar pathogen Teratosphaeria destructans.</title>
        <authorList>
            <person name="Havenga M."/>
            <person name="Wingfield B.D."/>
            <person name="Wingfield M.J."/>
            <person name="Dreyer L.L."/>
            <person name="Roets F."/>
            <person name="Aylward J."/>
        </authorList>
    </citation>
    <scope>NUCLEOTIDE SEQUENCE [LARGE SCALE GENOMIC DNA]</scope>
    <source>
        <strain evidence="8">CMW44962</strain>
    </source>
</reference>
<feature type="domain" description="Sec39" evidence="7">
    <location>
        <begin position="106"/>
        <end position="748"/>
    </location>
</feature>
<accession>A0A9W7SU07</accession>
<evidence type="ECO:0000256" key="2">
    <source>
        <dbReference type="ARBA" id="ARBA00022448"/>
    </source>
</evidence>